<dbReference type="AlphaFoldDB" id="A0A7Y6BWY6"/>
<organism evidence="2 3">
    <name type="scientific">Paenibacillus xylanilyticus</name>
    <dbReference type="NCBI Taxonomy" id="248903"/>
    <lineage>
        <taxon>Bacteria</taxon>
        <taxon>Bacillati</taxon>
        <taxon>Bacillota</taxon>
        <taxon>Bacilli</taxon>
        <taxon>Bacillales</taxon>
        <taxon>Paenibacillaceae</taxon>
        <taxon>Paenibacillus</taxon>
    </lineage>
</organism>
<dbReference type="EMBL" id="JABMCB010000173">
    <property type="protein sequence ID" value="NUU75650.1"/>
    <property type="molecule type" value="Genomic_DNA"/>
</dbReference>
<feature type="transmembrane region" description="Helical" evidence="1">
    <location>
        <begin position="52"/>
        <end position="78"/>
    </location>
</feature>
<keyword evidence="1" id="KW-0472">Membrane</keyword>
<keyword evidence="1" id="KW-0812">Transmembrane</keyword>
<feature type="transmembrane region" description="Helical" evidence="1">
    <location>
        <begin position="98"/>
        <end position="117"/>
    </location>
</feature>
<proteinExistence type="predicted"/>
<sequence>MNKPWTRSVWFVPFPIKILAAMLSGISISLYVGISRYVKLADRVEDTYYYPLWYTSVISLLINAATILFLIMPFSLFVDGLLAARKKRGLEIRAMDVIVSYFLLGVGCGLVFSIFVYKMSAFQYFGPYLYVLTTTFVFLVWQTSLGWIFKPRKHGRE</sequence>
<keyword evidence="3" id="KW-1185">Reference proteome</keyword>
<dbReference type="Proteomes" id="UP000526125">
    <property type="component" value="Unassembled WGS sequence"/>
</dbReference>
<comment type="caution">
    <text evidence="2">The sequence shown here is derived from an EMBL/GenBank/DDBJ whole genome shotgun (WGS) entry which is preliminary data.</text>
</comment>
<feature type="transmembrane region" description="Helical" evidence="1">
    <location>
        <begin position="12"/>
        <end position="32"/>
    </location>
</feature>
<accession>A0A7Y6BWY6</accession>
<gene>
    <name evidence="2" type="ORF">HP552_10445</name>
</gene>
<reference evidence="2 3" key="1">
    <citation type="submission" date="2020-05" db="EMBL/GenBank/DDBJ databases">
        <title>Genome Sequencing of Type Strains.</title>
        <authorList>
            <person name="Lemaire J.F."/>
            <person name="Inderbitzin P."/>
            <person name="Gregorio O.A."/>
            <person name="Collins S.B."/>
            <person name="Wespe N."/>
            <person name="Knight-Connoni V."/>
        </authorList>
    </citation>
    <scope>NUCLEOTIDE SEQUENCE [LARGE SCALE GENOMIC DNA]</scope>
    <source>
        <strain evidence="2 3">LMG 21957</strain>
    </source>
</reference>
<dbReference type="RefSeq" id="WP_175395451.1">
    <property type="nucleotide sequence ID" value="NZ_JABMCB010000173.1"/>
</dbReference>
<evidence type="ECO:0000256" key="1">
    <source>
        <dbReference type="SAM" id="Phobius"/>
    </source>
</evidence>
<name>A0A7Y6BWY6_9BACL</name>
<evidence type="ECO:0000313" key="3">
    <source>
        <dbReference type="Proteomes" id="UP000526125"/>
    </source>
</evidence>
<protein>
    <submittedName>
        <fullName evidence="2">Uncharacterized protein</fullName>
    </submittedName>
</protein>
<keyword evidence="1" id="KW-1133">Transmembrane helix</keyword>
<feature type="transmembrane region" description="Helical" evidence="1">
    <location>
        <begin position="129"/>
        <end position="149"/>
    </location>
</feature>
<evidence type="ECO:0000313" key="2">
    <source>
        <dbReference type="EMBL" id="NUU75650.1"/>
    </source>
</evidence>